<dbReference type="Proteomes" id="UP001057452">
    <property type="component" value="Chromosome 22"/>
</dbReference>
<reference evidence="1" key="1">
    <citation type="submission" date="2022-05" db="EMBL/GenBank/DDBJ databases">
        <title>Chromosome-level genome of Chaenocephalus aceratus.</title>
        <authorList>
            <person name="Park H."/>
        </authorList>
    </citation>
    <scope>NUCLEOTIDE SEQUENCE</scope>
    <source>
        <strain evidence="1">KU_202001</strain>
    </source>
</reference>
<gene>
    <name evidence="1" type="ORF">KUCAC02_024394</name>
</gene>
<feature type="non-terminal residue" evidence="1">
    <location>
        <position position="1"/>
    </location>
</feature>
<organism evidence="1 2">
    <name type="scientific">Chaenocephalus aceratus</name>
    <name type="common">Blackfin icefish</name>
    <name type="synonym">Chaenichthys aceratus</name>
    <dbReference type="NCBI Taxonomy" id="36190"/>
    <lineage>
        <taxon>Eukaryota</taxon>
        <taxon>Metazoa</taxon>
        <taxon>Chordata</taxon>
        <taxon>Craniata</taxon>
        <taxon>Vertebrata</taxon>
        <taxon>Euteleostomi</taxon>
        <taxon>Actinopterygii</taxon>
        <taxon>Neopterygii</taxon>
        <taxon>Teleostei</taxon>
        <taxon>Neoteleostei</taxon>
        <taxon>Acanthomorphata</taxon>
        <taxon>Eupercaria</taxon>
        <taxon>Perciformes</taxon>
        <taxon>Notothenioidei</taxon>
        <taxon>Channichthyidae</taxon>
        <taxon>Chaenocephalus</taxon>
    </lineage>
</organism>
<accession>A0ACB9WHQ4</accession>
<proteinExistence type="predicted"/>
<sequence>STQNSKPARGRREAGPAGAAAGSGGAAEAAGGAAGGEPVGEDDYQAYYLSAASEEGADRQLAESHQEEEPDIFAGMKPLEQEDRMEALYAHGYSNAACRLAVELARDLLANPPDLKVEQPQTKVDPVCLRLLERLELHNLAFCTGMFSLELQRPPASTKALEVKLAYQESEVVSLLKKIPLGLVEMSAIRERGEQLRDGNFCDYRPVLPLMLASFIFDVLCTPVVSPTGFPSTKP</sequence>
<protein>
    <submittedName>
        <fullName evidence="1">Uncharacterized protein</fullName>
    </submittedName>
</protein>
<name>A0ACB9WHQ4_CHAAC</name>
<keyword evidence="2" id="KW-1185">Reference proteome</keyword>
<comment type="caution">
    <text evidence="1">The sequence shown here is derived from an EMBL/GenBank/DDBJ whole genome shotgun (WGS) entry which is preliminary data.</text>
</comment>
<evidence type="ECO:0000313" key="2">
    <source>
        <dbReference type="Proteomes" id="UP001057452"/>
    </source>
</evidence>
<dbReference type="EMBL" id="CM043806">
    <property type="protein sequence ID" value="KAI4813040.1"/>
    <property type="molecule type" value="Genomic_DNA"/>
</dbReference>
<evidence type="ECO:0000313" key="1">
    <source>
        <dbReference type="EMBL" id="KAI4813040.1"/>
    </source>
</evidence>